<evidence type="ECO:0000259" key="4">
    <source>
        <dbReference type="PROSITE" id="PS51779"/>
    </source>
</evidence>
<name>A0A4V4H1T3_9BACT</name>
<keyword evidence="2" id="KW-0472">Membrane</keyword>
<feature type="domain" description="POTRA" evidence="4">
    <location>
        <begin position="47"/>
        <end position="123"/>
    </location>
</feature>
<evidence type="ECO:0000256" key="2">
    <source>
        <dbReference type="ARBA" id="ARBA00023136"/>
    </source>
</evidence>
<dbReference type="PROSITE" id="PS51779">
    <property type="entry name" value="POTRA"/>
    <property type="match status" value="1"/>
</dbReference>
<dbReference type="GO" id="GO:0019867">
    <property type="term" value="C:outer membrane"/>
    <property type="evidence" value="ECO:0007669"/>
    <property type="project" value="InterPro"/>
</dbReference>
<evidence type="ECO:0000313" key="5">
    <source>
        <dbReference type="EMBL" id="THU41686.1"/>
    </source>
</evidence>
<gene>
    <name evidence="5" type="ORF">FAM09_06195</name>
</gene>
<dbReference type="InterPro" id="IPR010827">
    <property type="entry name" value="BamA/TamA_POTRA"/>
</dbReference>
<comment type="subcellular location">
    <subcellularLocation>
        <location evidence="1">Membrane</location>
    </subcellularLocation>
</comment>
<evidence type="ECO:0000256" key="1">
    <source>
        <dbReference type="ARBA" id="ARBA00004370"/>
    </source>
</evidence>
<feature type="chain" id="PRO_5020554228" description="POTRA domain-containing protein" evidence="3">
    <location>
        <begin position="22"/>
        <end position="478"/>
    </location>
</feature>
<dbReference type="Gene3D" id="3.10.20.310">
    <property type="entry name" value="membrane protein fhac"/>
    <property type="match status" value="1"/>
</dbReference>
<keyword evidence="6" id="KW-1185">Reference proteome</keyword>
<dbReference type="Gene3D" id="2.40.160.50">
    <property type="entry name" value="membrane protein fhac: a member of the omp85/tpsb transporter family"/>
    <property type="match status" value="1"/>
</dbReference>
<keyword evidence="3" id="KW-0732">Signal</keyword>
<dbReference type="InterPro" id="IPR034746">
    <property type="entry name" value="POTRA"/>
</dbReference>
<evidence type="ECO:0000256" key="3">
    <source>
        <dbReference type="SAM" id="SignalP"/>
    </source>
</evidence>
<feature type="signal peptide" evidence="3">
    <location>
        <begin position="1"/>
        <end position="21"/>
    </location>
</feature>
<reference evidence="5 6" key="1">
    <citation type="submission" date="2019-04" db="EMBL/GenBank/DDBJ databases">
        <title>Niastella caeni sp. nov., isolated from activated sludge.</title>
        <authorList>
            <person name="Sheng M."/>
        </authorList>
    </citation>
    <scope>NUCLEOTIDE SEQUENCE [LARGE SCALE GENOMIC DNA]</scope>
    <source>
        <strain evidence="5 6">HX-2-15</strain>
    </source>
</reference>
<dbReference type="Proteomes" id="UP000306918">
    <property type="component" value="Unassembled WGS sequence"/>
</dbReference>
<protein>
    <recommendedName>
        <fullName evidence="4">POTRA domain-containing protein</fullName>
    </recommendedName>
</protein>
<dbReference type="Pfam" id="PF07244">
    <property type="entry name" value="POTRA"/>
    <property type="match status" value="1"/>
</dbReference>
<dbReference type="AlphaFoldDB" id="A0A4V4H1T3"/>
<dbReference type="OrthoDB" id="9768717at2"/>
<proteinExistence type="predicted"/>
<accession>A0A4V4H1T3</accession>
<dbReference type="EMBL" id="STFF01000001">
    <property type="protein sequence ID" value="THU41686.1"/>
    <property type="molecule type" value="Genomic_DNA"/>
</dbReference>
<sequence length="478" mass="55894">MGKKFYCIIAKLLCCVALVHAQPSPVDSSQSLTTVTPNYSGNYSTPFVVGDIIIEGNKRTKPYIIERELPFKAGDSIYLPELVKAFEISRQQLINTTLFNEVIISLKAFRGYVVDISIQVKERWYIFPIPYLKPVDRNLNEWAKQGYGVDRVNYGFKFTYNNFTGRNDKLKLWLITGYTQQIQFQYDQPYADKTLKHGYRIGFAYSYNREINYATIDNQQHFVDSLREGIKQWSGHIDYTYRPGLRTVHSVILSYTHQQVDPRINELNPKYYGSLRNKVSYPELIYNINYVNVDYKPFPLKGWIAEGSVSKKGFSKEMNMWQLTGKATKGWQLTKKDFFSWQGLGTLRFPFNQPYINQRMFGYGDMYLRGLEDYVIDGSAGFLTRQSYRHELFRFSVPTYIKSKSHDRIPFRIYARLFGDAGYSYNKTFTNNSLTNRMLYTGGFGLDIVTFYDFILRLDYSFNQLGQNGLFLHIKNDF</sequence>
<evidence type="ECO:0000313" key="6">
    <source>
        <dbReference type="Proteomes" id="UP000306918"/>
    </source>
</evidence>
<comment type="caution">
    <text evidence="5">The sequence shown here is derived from an EMBL/GenBank/DDBJ whole genome shotgun (WGS) entry which is preliminary data.</text>
</comment>
<organism evidence="5 6">
    <name type="scientific">Niastella caeni</name>
    <dbReference type="NCBI Taxonomy" id="2569763"/>
    <lineage>
        <taxon>Bacteria</taxon>
        <taxon>Pseudomonadati</taxon>
        <taxon>Bacteroidota</taxon>
        <taxon>Chitinophagia</taxon>
        <taxon>Chitinophagales</taxon>
        <taxon>Chitinophagaceae</taxon>
        <taxon>Niastella</taxon>
    </lineage>
</organism>